<dbReference type="Pfam" id="PF14341">
    <property type="entry name" value="PilX_N"/>
    <property type="match status" value="1"/>
</dbReference>
<dbReference type="EMBL" id="JACNIG010000128">
    <property type="protein sequence ID" value="MBC8431287.1"/>
    <property type="molecule type" value="Genomic_DNA"/>
</dbReference>
<organism evidence="3 4">
    <name type="scientific">Candidatus Desulfatibia vada</name>
    <dbReference type="NCBI Taxonomy" id="2841696"/>
    <lineage>
        <taxon>Bacteria</taxon>
        <taxon>Pseudomonadati</taxon>
        <taxon>Thermodesulfobacteriota</taxon>
        <taxon>Desulfobacteria</taxon>
        <taxon>Desulfobacterales</taxon>
        <taxon>Desulfobacterales incertae sedis</taxon>
        <taxon>Candidatus Desulfatibia</taxon>
    </lineage>
</organism>
<keyword evidence="1" id="KW-0472">Membrane</keyword>
<evidence type="ECO:0000313" key="3">
    <source>
        <dbReference type="EMBL" id="MBC8431287.1"/>
    </source>
</evidence>
<feature type="transmembrane region" description="Helical" evidence="1">
    <location>
        <begin position="24"/>
        <end position="46"/>
    </location>
</feature>
<feature type="domain" description="Type 4 fimbrial biogenesis protein PilX N-terminal" evidence="2">
    <location>
        <begin position="23"/>
        <end position="72"/>
    </location>
</feature>
<dbReference type="AlphaFoldDB" id="A0A8J6TQ68"/>
<keyword evidence="1" id="KW-0812">Transmembrane</keyword>
<evidence type="ECO:0000259" key="2">
    <source>
        <dbReference type="Pfam" id="PF14341"/>
    </source>
</evidence>
<proteinExistence type="predicted"/>
<evidence type="ECO:0000256" key="1">
    <source>
        <dbReference type="SAM" id="Phobius"/>
    </source>
</evidence>
<dbReference type="Proteomes" id="UP000605201">
    <property type="component" value="Unassembled WGS sequence"/>
</dbReference>
<dbReference type="InterPro" id="IPR025746">
    <property type="entry name" value="PilX_N_dom"/>
</dbReference>
<sequence length="454" mass="47415">MKLSSGTKLSLSYIRSVCNNENGAVLVIGLMFLAILGLLGSTAVVMTTTDMQIGANYKTSVQALNASEAGYEEARARLKGQASEANYTGDPAASPNPWWSAYILTSSSFQLSDDPNYDGNYTNYIPTAADHTNTSVAANSLQSDISYMAKIRHKREFDAEEAGHTVATPHYYDGDGVTTTNSQASPGNIIYYGYGDPTQPTTLVQFTGGSVAGARPLEIITAYGKTDPDGSAFKTTEIEVVRPSPPPITSALYGKDTMTINGGSGYISGEDNCGVGASVPPIYVLNPSPPPSKVVENPAPTYAGTPASAVEGSTNVDISSYVSSLNASATITITSDQNGTSYGTSTDFVTCYSDTSDPNNVNGLSLRNVTGYGLLLVEGDLILAGGFDWNGIVLVTGTLTFNGGGSGVNILGAVLANQTVDINGGLDIRYDSCMIEDAVNGQTLETISWSDTPI</sequence>
<keyword evidence="1" id="KW-1133">Transmembrane helix</keyword>
<evidence type="ECO:0000313" key="4">
    <source>
        <dbReference type="Proteomes" id="UP000605201"/>
    </source>
</evidence>
<gene>
    <name evidence="3" type="ORF">H8D96_05150</name>
</gene>
<name>A0A8J6TQ68_9BACT</name>
<accession>A0A8J6TQ68</accession>
<reference evidence="3 4" key="1">
    <citation type="submission" date="2020-08" db="EMBL/GenBank/DDBJ databases">
        <title>Bridging the membrane lipid divide: bacteria of the FCB group superphylum have the potential to synthesize archaeal ether lipids.</title>
        <authorList>
            <person name="Villanueva L."/>
            <person name="Von Meijenfeldt F.A.B."/>
            <person name="Westbye A.B."/>
            <person name="Yadav S."/>
            <person name="Hopmans E.C."/>
            <person name="Dutilh B.E."/>
            <person name="Sinninghe Damste J.S."/>
        </authorList>
    </citation>
    <scope>NUCLEOTIDE SEQUENCE [LARGE SCALE GENOMIC DNA]</scope>
    <source>
        <strain evidence="3">NIOZ-UU17</strain>
    </source>
</reference>
<comment type="caution">
    <text evidence="3">The sequence shown here is derived from an EMBL/GenBank/DDBJ whole genome shotgun (WGS) entry which is preliminary data.</text>
</comment>
<protein>
    <submittedName>
        <fullName evidence="3">Pilus assembly PilX N-terminal domain-containing protein</fullName>
    </submittedName>
</protein>